<dbReference type="InterPro" id="IPR011008">
    <property type="entry name" value="Dimeric_a/b-barrel"/>
</dbReference>
<dbReference type="RefSeq" id="WP_316660548.1">
    <property type="nucleotide sequence ID" value="NZ_JAWHTF010000001.1"/>
</dbReference>
<dbReference type="Proteomes" id="UP001268651">
    <property type="component" value="Unassembled WGS sequence"/>
</dbReference>
<dbReference type="Pfam" id="PF03795">
    <property type="entry name" value="YCII"/>
    <property type="match status" value="1"/>
</dbReference>
<dbReference type="Gene3D" id="3.30.70.1060">
    <property type="entry name" value="Dimeric alpha+beta barrel"/>
    <property type="match status" value="1"/>
</dbReference>
<dbReference type="SUPFAM" id="SSF54909">
    <property type="entry name" value="Dimeric alpha+beta barrel"/>
    <property type="match status" value="1"/>
</dbReference>
<comment type="similarity">
    <text evidence="1">Belongs to the YciI family.</text>
</comment>
<sequence length="184" mass="20882">MNKIFLFLFAAILFVACKKEQTEVTSELEGPDTEVIEKPLEDIGEKVDKESTTIEKSTREIKEELNAKGFKTFDYVDEKTQDTIIMQQYFMAFLKSGPIRSQNEEEAARLQKEHLAHLSKMYELGYADISGPFGDNGEIRGITIYNVPTIEMADSLANSDPMVKAGRLVIEVHPWWAAKGFPLR</sequence>
<proteinExistence type="inferred from homology"/>
<name>A0ABU3U2Y8_9FLAO</name>
<feature type="domain" description="YCII-related" evidence="2">
    <location>
        <begin position="100"/>
        <end position="175"/>
    </location>
</feature>
<evidence type="ECO:0000313" key="3">
    <source>
        <dbReference type="EMBL" id="MDU8884776.1"/>
    </source>
</evidence>
<dbReference type="EMBL" id="JAWHTF010000001">
    <property type="protein sequence ID" value="MDU8884776.1"/>
    <property type="molecule type" value="Genomic_DNA"/>
</dbReference>
<protein>
    <recommendedName>
        <fullName evidence="2">YCII-related domain-containing protein</fullName>
    </recommendedName>
</protein>
<dbReference type="PROSITE" id="PS51257">
    <property type="entry name" value="PROKAR_LIPOPROTEIN"/>
    <property type="match status" value="1"/>
</dbReference>
<dbReference type="InterPro" id="IPR005545">
    <property type="entry name" value="YCII"/>
</dbReference>
<evidence type="ECO:0000256" key="1">
    <source>
        <dbReference type="ARBA" id="ARBA00007689"/>
    </source>
</evidence>
<gene>
    <name evidence="3" type="ORF">RXV94_01305</name>
</gene>
<reference evidence="3 4" key="1">
    <citation type="submission" date="2023-10" db="EMBL/GenBank/DDBJ databases">
        <title>Marimonas sp. nov. isolated from tidal mud flat.</title>
        <authorList>
            <person name="Jaincy N.J."/>
            <person name="Srinivasan S."/>
            <person name="Lee S.-S."/>
        </authorList>
    </citation>
    <scope>NUCLEOTIDE SEQUENCE [LARGE SCALE GENOMIC DNA]</scope>
    <source>
        <strain evidence="3 4">MJ-SS3</strain>
    </source>
</reference>
<evidence type="ECO:0000259" key="2">
    <source>
        <dbReference type="Pfam" id="PF03795"/>
    </source>
</evidence>
<organism evidence="3 4">
    <name type="scientific">Gilvirhabdus luticola</name>
    <dbReference type="NCBI Taxonomy" id="3079858"/>
    <lineage>
        <taxon>Bacteria</taxon>
        <taxon>Pseudomonadati</taxon>
        <taxon>Bacteroidota</taxon>
        <taxon>Flavobacteriia</taxon>
        <taxon>Flavobacteriales</taxon>
        <taxon>Flavobacteriaceae</taxon>
        <taxon>Gilvirhabdus</taxon>
    </lineage>
</organism>
<keyword evidence="4" id="KW-1185">Reference proteome</keyword>
<accession>A0ABU3U2Y8</accession>
<evidence type="ECO:0000313" key="4">
    <source>
        <dbReference type="Proteomes" id="UP001268651"/>
    </source>
</evidence>
<comment type="caution">
    <text evidence="3">The sequence shown here is derived from an EMBL/GenBank/DDBJ whole genome shotgun (WGS) entry which is preliminary data.</text>
</comment>